<dbReference type="InterPro" id="IPR027443">
    <property type="entry name" value="IPNS-like_sf"/>
</dbReference>
<dbReference type="PANTHER" id="PTHR46332:SF5">
    <property type="entry name" value="ASPARTATE BETA-HYDROXYLASE DOMAIN CONTAINING 2"/>
    <property type="match status" value="1"/>
</dbReference>
<evidence type="ECO:0000256" key="1">
    <source>
        <dbReference type="ARBA" id="ARBA00007730"/>
    </source>
</evidence>
<evidence type="ECO:0000259" key="4">
    <source>
        <dbReference type="Pfam" id="PF05118"/>
    </source>
</evidence>
<feature type="domain" description="Aspartyl/asparaginy/proline hydroxylase" evidence="4">
    <location>
        <begin position="42"/>
        <end position="198"/>
    </location>
</feature>
<dbReference type="InterPro" id="IPR051821">
    <property type="entry name" value="Asp/Asn_beta-hydroxylase"/>
</dbReference>
<evidence type="ECO:0000256" key="3">
    <source>
        <dbReference type="ARBA" id="ARBA00023002"/>
    </source>
</evidence>
<reference evidence="5" key="1">
    <citation type="submission" date="2022-09" db="EMBL/GenBank/DDBJ databases">
        <title>Tahibacter sp. nov., isolated from a fresh water.</title>
        <authorList>
            <person name="Baek J.H."/>
            <person name="Lee J.K."/>
            <person name="Kim J.M."/>
            <person name="Jeon C.O."/>
        </authorList>
    </citation>
    <scope>NUCLEOTIDE SEQUENCE</scope>
    <source>
        <strain evidence="5">W38</strain>
    </source>
</reference>
<gene>
    <name evidence="5" type="ORF">N4264_16145</name>
</gene>
<evidence type="ECO:0000256" key="2">
    <source>
        <dbReference type="ARBA" id="ARBA00022964"/>
    </source>
</evidence>
<keyword evidence="6" id="KW-1185">Reference proteome</keyword>
<dbReference type="Pfam" id="PF05118">
    <property type="entry name" value="Asp_Arg_Hydrox"/>
    <property type="match status" value="1"/>
</dbReference>
<dbReference type="RefSeq" id="WP_261693262.1">
    <property type="nucleotide sequence ID" value="NZ_CP104694.1"/>
</dbReference>
<dbReference type="SUPFAM" id="SSF51197">
    <property type="entry name" value="Clavaminate synthase-like"/>
    <property type="match status" value="1"/>
</dbReference>
<name>A0ABY6B863_9GAMM</name>
<keyword evidence="2" id="KW-0223">Dioxygenase</keyword>
<dbReference type="EMBL" id="CP104694">
    <property type="protein sequence ID" value="UXI66278.1"/>
    <property type="molecule type" value="Genomic_DNA"/>
</dbReference>
<evidence type="ECO:0000313" key="5">
    <source>
        <dbReference type="EMBL" id="UXI66278.1"/>
    </source>
</evidence>
<comment type="similarity">
    <text evidence="1">Belongs to the aspartyl/asparaginyl beta-hydroxylase family.</text>
</comment>
<protein>
    <submittedName>
        <fullName evidence="5">Aspartyl/asparaginyl beta-hydroxylase domain-containing protein</fullName>
    </submittedName>
</protein>
<organism evidence="5 6">
    <name type="scientific">Tahibacter amnicola</name>
    <dbReference type="NCBI Taxonomy" id="2976241"/>
    <lineage>
        <taxon>Bacteria</taxon>
        <taxon>Pseudomonadati</taxon>
        <taxon>Pseudomonadota</taxon>
        <taxon>Gammaproteobacteria</taxon>
        <taxon>Lysobacterales</taxon>
        <taxon>Rhodanobacteraceae</taxon>
        <taxon>Tahibacter</taxon>
    </lineage>
</organism>
<dbReference type="PANTHER" id="PTHR46332">
    <property type="entry name" value="ASPARTATE BETA-HYDROXYLASE DOMAIN-CONTAINING PROTEIN 2"/>
    <property type="match status" value="1"/>
</dbReference>
<dbReference type="InterPro" id="IPR007803">
    <property type="entry name" value="Asp/Arg/Pro-Hydrxlase"/>
</dbReference>
<dbReference type="Gene3D" id="2.60.120.330">
    <property type="entry name" value="B-lactam Antibiotic, Isopenicillin N Synthase, Chain"/>
    <property type="match status" value="1"/>
</dbReference>
<sequence length="238" mass="27685">MTTRLWQTYFRRVDPLLKRFSLIGRGPLWRRDALPWLSKFEEAHETVLAEFQRYLRNGMSMPDKEDLDPGRTSQYGTDRWELLHLLVYGERMPNVAEHFPETVKLAESIAPGMCSIMFSRLPPERKHIPRHRDAENGTLRMHLGLVVPAEGACYIDVGDGRAHWRKGEAFVMDATYEHGVTKEAEAERIVLIVDFYRPVPAWVAWLTHRLYRRHGGKIAKRVLHASYAKRAQQQALVQ</sequence>
<keyword evidence="3" id="KW-0560">Oxidoreductase</keyword>
<proteinExistence type="inferred from homology"/>
<evidence type="ECO:0000313" key="6">
    <source>
        <dbReference type="Proteomes" id="UP001064632"/>
    </source>
</evidence>
<accession>A0ABY6B863</accession>
<dbReference type="Proteomes" id="UP001064632">
    <property type="component" value="Chromosome"/>
</dbReference>